<feature type="domain" description="CBF1-interacting co-repressor CIR N-terminal" evidence="10">
    <location>
        <begin position="11"/>
        <end position="47"/>
    </location>
</feature>
<dbReference type="FunCoup" id="A0A316VVL3">
    <property type="interactions" value="228"/>
</dbReference>
<dbReference type="AlphaFoldDB" id="A0A316VVL3"/>
<dbReference type="RefSeq" id="XP_025367511.1">
    <property type="nucleotide sequence ID" value="XM_025514588.1"/>
</dbReference>
<dbReference type="GeneID" id="37036458"/>
<proteinExistence type="inferred from homology"/>
<feature type="coiled-coil region" evidence="8">
    <location>
        <begin position="23"/>
        <end position="57"/>
    </location>
</feature>
<sequence length="463" mass="52685">MGGGDLNMKKSWHPLLHSNQEKVWKQEKAALAERRKLEELKRERDQEREMMELQRIQEAAGGKKRVEKLDWMYATPASNAGPNAGELEDYLLGKKRIDKLLKQDEMARVSKHDSTGPGSGAPAGPSSSINAARDVSNKIRDDPLMSIKAQEAAAYQALLKDPTRLKALKAAAAAKGGDGSPAEGESKEERRRRKEEKRRRKEEREGRREEDRQREGDRYRDARREEDRSGLRDRDAYYGRMEDRGGRRERPDRSDRAHRDEREDRHQRDYERSRRDDWYDRGGYREGESSTQRRASSGRDARHLIDRRQPSSARRPHSRSPSRHDGARSRSRSPIRPAPAPAPAPPLDARSSYPAASEREAKLAAMQSNASALNASRRSQLERVRVAEEAELVREEELRRKLASRREKAGGGEEGGKATFVLEQQRLAYGMGAGARGQKDMEMDLAQRLRRGGREGLQRMGAD</sequence>
<dbReference type="InterPro" id="IPR019339">
    <property type="entry name" value="CIR_N_dom"/>
</dbReference>
<keyword evidence="3" id="KW-0507">mRNA processing</keyword>
<evidence type="ECO:0000256" key="7">
    <source>
        <dbReference type="ARBA" id="ARBA00023242"/>
    </source>
</evidence>
<feature type="compositionally biased region" description="Basic residues" evidence="9">
    <location>
        <begin position="190"/>
        <end position="201"/>
    </location>
</feature>
<name>A0A316VVL3_9BASI</name>
<feature type="compositionally biased region" description="Basic and acidic residues" evidence="9">
    <location>
        <begin position="103"/>
        <end position="114"/>
    </location>
</feature>
<feature type="compositionally biased region" description="Pro residues" evidence="9">
    <location>
        <begin position="336"/>
        <end position="346"/>
    </location>
</feature>
<dbReference type="InterPro" id="IPR051376">
    <property type="entry name" value="CWC25_splicing_factor"/>
</dbReference>
<feature type="compositionally biased region" description="Basic and acidic residues" evidence="9">
    <location>
        <begin position="297"/>
        <end position="309"/>
    </location>
</feature>
<evidence type="ECO:0000256" key="1">
    <source>
        <dbReference type="ARBA" id="ARBA00004123"/>
    </source>
</evidence>
<keyword evidence="4" id="KW-0747">Spliceosome</keyword>
<dbReference type="Proteomes" id="UP000245783">
    <property type="component" value="Unassembled WGS sequence"/>
</dbReference>
<dbReference type="Pfam" id="PF10197">
    <property type="entry name" value="Cir_N"/>
    <property type="match status" value="1"/>
</dbReference>
<protein>
    <recommendedName>
        <fullName evidence="10">CBF1-interacting co-repressor CIR N-terminal domain-containing protein</fullName>
    </recommendedName>
</protein>
<reference evidence="11 12" key="1">
    <citation type="journal article" date="2018" name="Mol. Biol. Evol.">
        <title>Broad Genomic Sampling Reveals a Smut Pathogenic Ancestry of the Fungal Clade Ustilaginomycotina.</title>
        <authorList>
            <person name="Kijpornyongpan T."/>
            <person name="Mondo S.J."/>
            <person name="Barry K."/>
            <person name="Sandor L."/>
            <person name="Lee J."/>
            <person name="Lipzen A."/>
            <person name="Pangilinan J."/>
            <person name="LaButti K."/>
            <person name="Hainaut M."/>
            <person name="Henrissat B."/>
            <person name="Grigoriev I.V."/>
            <person name="Spatafora J.W."/>
            <person name="Aime M.C."/>
        </authorList>
    </citation>
    <scope>NUCLEOTIDE SEQUENCE [LARGE SCALE GENOMIC DNA]</scope>
    <source>
        <strain evidence="11 12">MCA 4658</strain>
    </source>
</reference>
<evidence type="ECO:0000256" key="8">
    <source>
        <dbReference type="SAM" id="Coils"/>
    </source>
</evidence>
<gene>
    <name evidence="11" type="ORF">IE81DRAFT_325648</name>
</gene>
<organism evidence="11 12">
    <name type="scientific">Ceraceosorus guamensis</name>
    <dbReference type="NCBI Taxonomy" id="1522189"/>
    <lineage>
        <taxon>Eukaryota</taxon>
        <taxon>Fungi</taxon>
        <taxon>Dikarya</taxon>
        <taxon>Basidiomycota</taxon>
        <taxon>Ustilaginomycotina</taxon>
        <taxon>Exobasidiomycetes</taxon>
        <taxon>Ceraceosorales</taxon>
        <taxon>Ceraceosoraceae</taxon>
        <taxon>Ceraceosorus</taxon>
    </lineage>
</organism>
<keyword evidence="7" id="KW-0539">Nucleus</keyword>
<dbReference type="OrthoDB" id="21123at2759"/>
<dbReference type="PANTHER" id="PTHR16196">
    <property type="entry name" value="CELL CYCLE CONTROL PROTEIN CWF25"/>
    <property type="match status" value="1"/>
</dbReference>
<dbReference type="SMART" id="SM01083">
    <property type="entry name" value="Cir_N"/>
    <property type="match status" value="1"/>
</dbReference>
<evidence type="ECO:0000259" key="10">
    <source>
        <dbReference type="SMART" id="SM01083"/>
    </source>
</evidence>
<evidence type="ECO:0000256" key="3">
    <source>
        <dbReference type="ARBA" id="ARBA00022664"/>
    </source>
</evidence>
<keyword evidence="12" id="KW-1185">Reference proteome</keyword>
<evidence type="ECO:0000313" key="12">
    <source>
        <dbReference type="Proteomes" id="UP000245783"/>
    </source>
</evidence>
<dbReference type="InParanoid" id="A0A316VVL3"/>
<comment type="subcellular location">
    <subcellularLocation>
        <location evidence="1">Nucleus</location>
    </subcellularLocation>
</comment>
<dbReference type="GO" id="GO:0000398">
    <property type="term" value="P:mRNA splicing, via spliceosome"/>
    <property type="evidence" value="ECO:0007669"/>
    <property type="project" value="TreeGrafter"/>
</dbReference>
<dbReference type="PANTHER" id="PTHR16196:SF0">
    <property type="entry name" value="PRE-MRNA-SPLICING FACTOR CWC25 HOMOLOG"/>
    <property type="match status" value="1"/>
</dbReference>
<feature type="region of interest" description="Disordered" evidence="9">
    <location>
        <begin position="170"/>
        <end position="381"/>
    </location>
</feature>
<dbReference type="InterPro" id="IPR022209">
    <property type="entry name" value="CWC25"/>
</dbReference>
<dbReference type="GO" id="GO:0005684">
    <property type="term" value="C:U2-type spliceosomal complex"/>
    <property type="evidence" value="ECO:0007669"/>
    <property type="project" value="TreeGrafter"/>
</dbReference>
<dbReference type="Pfam" id="PF12542">
    <property type="entry name" value="CWC25"/>
    <property type="match status" value="1"/>
</dbReference>
<evidence type="ECO:0000256" key="5">
    <source>
        <dbReference type="ARBA" id="ARBA00023054"/>
    </source>
</evidence>
<dbReference type="EMBL" id="KZ819420">
    <property type="protein sequence ID" value="PWN40351.1"/>
    <property type="molecule type" value="Genomic_DNA"/>
</dbReference>
<evidence type="ECO:0000313" key="11">
    <source>
        <dbReference type="EMBL" id="PWN40351.1"/>
    </source>
</evidence>
<accession>A0A316VVL3</accession>
<keyword evidence="6" id="KW-0508">mRNA splicing</keyword>
<evidence type="ECO:0000256" key="2">
    <source>
        <dbReference type="ARBA" id="ARBA00006695"/>
    </source>
</evidence>
<evidence type="ECO:0000256" key="6">
    <source>
        <dbReference type="ARBA" id="ARBA00023187"/>
    </source>
</evidence>
<feature type="region of interest" description="Disordered" evidence="9">
    <location>
        <begin position="103"/>
        <end position="137"/>
    </location>
</feature>
<dbReference type="STRING" id="1522189.A0A316VVL3"/>
<keyword evidence="5 8" id="KW-0175">Coiled coil</keyword>
<evidence type="ECO:0000256" key="9">
    <source>
        <dbReference type="SAM" id="MobiDB-lite"/>
    </source>
</evidence>
<feature type="compositionally biased region" description="Low complexity" evidence="9">
    <location>
        <begin position="367"/>
        <end position="378"/>
    </location>
</feature>
<evidence type="ECO:0000256" key="4">
    <source>
        <dbReference type="ARBA" id="ARBA00022728"/>
    </source>
</evidence>
<feature type="compositionally biased region" description="Basic and acidic residues" evidence="9">
    <location>
        <begin position="202"/>
        <end position="288"/>
    </location>
</feature>
<comment type="similarity">
    <text evidence="2">Belongs to the CWC25 family.</text>
</comment>